<dbReference type="AlphaFoldDB" id="A0A8C4RI59"/>
<dbReference type="Ensembl" id="ENSECRT00000002920.1">
    <property type="protein sequence ID" value="ENSECRP00000002872.1"/>
    <property type="gene ID" value="ENSECRG00000001965.1"/>
</dbReference>
<evidence type="ECO:0000256" key="2">
    <source>
        <dbReference type="ARBA" id="ARBA00022833"/>
    </source>
</evidence>
<protein>
    <submittedName>
        <fullName evidence="4">Uncharacterized protein</fullName>
    </submittedName>
</protein>
<reference evidence="4" key="1">
    <citation type="submission" date="2021-06" db="EMBL/GenBank/DDBJ databases">
        <authorList>
            <consortium name="Wellcome Sanger Institute Data Sharing"/>
        </authorList>
    </citation>
    <scope>NUCLEOTIDE SEQUENCE [LARGE SCALE GENOMIC DNA]</scope>
</reference>
<dbReference type="PANTHER" id="PTHR13267:SF3">
    <property type="entry name" value="ZINC FINGER PROTEIN 277"/>
    <property type="match status" value="1"/>
</dbReference>
<evidence type="ECO:0000256" key="1">
    <source>
        <dbReference type="ARBA" id="ARBA00022723"/>
    </source>
</evidence>
<keyword evidence="3" id="KW-0472">Membrane</keyword>
<sequence length="92" mass="10524">MCCHEVTFLILCLFICICIYLFIPDEKDAILEPLSLPESQSTNTPVKIHTSVSCILCEENFMLSAKDVLLKHFVLEHKLVIADVKLIADFRR</sequence>
<name>A0A8C4RI59_ERPCA</name>
<dbReference type="GeneTree" id="ENSGT01110000271426"/>
<keyword evidence="1" id="KW-0479">Metal-binding</keyword>
<evidence type="ECO:0000313" key="4">
    <source>
        <dbReference type="Ensembl" id="ENSECRP00000002872.1"/>
    </source>
</evidence>
<keyword evidence="2" id="KW-0862">Zinc</keyword>
<keyword evidence="5" id="KW-1185">Reference proteome</keyword>
<proteinExistence type="predicted"/>
<dbReference type="PANTHER" id="PTHR13267">
    <property type="entry name" value="ZINC FINGER PROTEIN 277"/>
    <property type="match status" value="1"/>
</dbReference>
<reference evidence="4" key="2">
    <citation type="submission" date="2025-08" db="UniProtKB">
        <authorList>
            <consortium name="Ensembl"/>
        </authorList>
    </citation>
    <scope>IDENTIFICATION</scope>
</reference>
<reference evidence="4" key="3">
    <citation type="submission" date="2025-09" db="UniProtKB">
        <authorList>
            <consortium name="Ensembl"/>
        </authorList>
    </citation>
    <scope>IDENTIFICATION</scope>
</reference>
<feature type="transmembrane region" description="Helical" evidence="3">
    <location>
        <begin position="6"/>
        <end position="23"/>
    </location>
</feature>
<accession>A0A8C4RI59</accession>
<dbReference type="InterPro" id="IPR040048">
    <property type="entry name" value="ZNF277"/>
</dbReference>
<dbReference type="Proteomes" id="UP000694620">
    <property type="component" value="Chromosome 1"/>
</dbReference>
<evidence type="ECO:0000256" key="3">
    <source>
        <dbReference type="SAM" id="Phobius"/>
    </source>
</evidence>
<organism evidence="4 5">
    <name type="scientific">Erpetoichthys calabaricus</name>
    <name type="common">Rope fish</name>
    <name type="synonym">Calamoichthys calabaricus</name>
    <dbReference type="NCBI Taxonomy" id="27687"/>
    <lineage>
        <taxon>Eukaryota</taxon>
        <taxon>Metazoa</taxon>
        <taxon>Chordata</taxon>
        <taxon>Craniata</taxon>
        <taxon>Vertebrata</taxon>
        <taxon>Euteleostomi</taxon>
        <taxon>Actinopterygii</taxon>
        <taxon>Polypteriformes</taxon>
        <taxon>Polypteridae</taxon>
        <taxon>Erpetoichthys</taxon>
    </lineage>
</organism>
<keyword evidence="3" id="KW-1133">Transmembrane helix</keyword>
<dbReference type="GO" id="GO:0046872">
    <property type="term" value="F:metal ion binding"/>
    <property type="evidence" value="ECO:0007669"/>
    <property type="project" value="UniProtKB-KW"/>
</dbReference>
<keyword evidence="3" id="KW-0812">Transmembrane</keyword>
<evidence type="ECO:0000313" key="5">
    <source>
        <dbReference type="Proteomes" id="UP000694620"/>
    </source>
</evidence>